<dbReference type="STRING" id="643867.Ftrac_1219"/>
<organism evidence="1 2">
    <name type="scientific">Marivirga tractuosa (strain ATCC 23168 / DSM 4126 / NBRC 15989 / NCIMB 1408 / VKM B-1430 / H-43)</name>
    <name type="common">Microscilla tractuosa</name>
    <name type="synonym">Flexibacter tractuosus</name>
    <dbReference type="NCBI Taxonomy" id="643867"/>
    <lineage>
        <taxon>Bacteria</taxon>
        <taxon>Pseudomonadati</taxon>
        <taxon>Bacteroidota</taxon>
        <taxon>Cytophagia</taxon>
        <taxon>Cytophagales</taxon>
        <taxon>Marivirgaceae</taxon>
        <taxon>Marivirga</taxon>
    </lineage>
</organism>
<sequence>MYKFVQVNKVLKLNQFIFENQESKSPQYDFGSALNDELYENLKIGPGFMERIKPLIAQGADINARNSDKETIFQSTVSYYSKLDHDVVRYLVNEAGADINEHDDEYVTSLYSLAISEDPERLKLFLELGANPNTITPETFETVLDDLESLHYSAYEVFGQKEESFLEAIEILKAHGAKSAHELFTTDPKEYLAVNMFYPTFLVSKYGQIHVEELTSDPAVLKAFEALERLKKQYENIDDDKEQLAFYKGVVENHVRKINGLLEGLDVLEEVEVVK</sequence>
<dbReference type="KEGG" id="mtt:Ftrac_1219"/>
<dbReference type="RefSeq" id="WP_013453361.1">
    <property type="nucleotide sequence ID" value="NC_014759.1"/>
</dbReference>
<dbReference type="Gene3D" id="1.25.40.20">
    <property type="entry name" value="Ankyrin repeat-containing domain"/>
    <property type="match status" value="1"/>
</dbReference>
<dbReference type="SUPFAM" id="SSF48403">
    <property type="entry name" value="Ankyrin repeat"/>
    <property type="match status" value="1"/>
</dbReference>
<dbReference type="OrthoDB" id="5657095at2"/>
<dbReference type="Proteomes" id="UP000008720">
    <property type="component" value="Chromosome"/>
</dbReference>
<keyword evidence="2" id="KW-1185">Reference proteome</keyword>
<dbReference type="AlphaFoldDB" id="E4TKP6"/>
<evidence type="ECO:0000313" key="1">
    <source>
        <dbReference type="EMBL" id="ADR21212.1"/>
    </source>
</evidence>
<proteinExistence type="predicted"/>
<evidence type="ECO:0000313" key="2">
    <source>
        <dbReference type="Proteomes" id="UP000008720"/>
    </source>
</evidence>
<dbReference type="EMBL" id="CP002349">
    <property type="protein sequence ID" value="ADR21212.1"/>
    <property type="molecule type" value="Genomic_DNA"/>
</dbReference>
<dbReference type="InterPro" id="IPR036770">
    <property type="entry name" value="Ankyrin_rpt-contain_sf"/>
</dbReference>
<reference evidence="1 2" key="1">
    <citation type="journal article" date="2011" name="Stand. Genomic Sci.">
        <title>Complete genome sequence of Marivirga tractuosa type strain (H-43).</title>
        <authorList>
            <person name="Pagani I."/>
            <person name="Chertkov O."/>
            <person name="Lapidus A."/>
            <person name="Lucas S."/>
            <person name="Del Rio T.G."/>
            <person name="Tice H."/>
            <person name="Copeland A."/>
            <person name="Cheng J.F."/>
            <person name="Nolan M."/>
            <person name="Saunders E."/>
            <person name="Pitluck S."/>
            <person name="Held B."/>
            <person name="Goodwin L."/>
            <person name="Liolios K."/>
            <person name="Ovchinikova G."/>
            <person name="Ivanova N."/>
            <person name="Mavromatis K."/>
            <person name="Pati A."/>
            <person name="Chen A."/>
            <person name="Palaniappan K."/>
            <person name="Land M."/>
            <person name="Hauser L."/>
            <person name="Jeffries C.D."/>
            <person name="Detter J.C."/>
            <person name="Han C."/>
            <person name="Tapia R."/>
            <person name="Ngatchou-Djao O.D."/>
            <person name="Rohde M."/>
            <person name="Goker M."/>
            <person name="Spring S."/>
            <person name="Sikorski J."/>
            <person name="Woyke T."/>
            <person name="Bristow J."/>
            <person name="Eisen J.A."/>
            <person name="Markowitz V."/>
            <person name="Hugenholtz P."/>
            <person name="Klenk H.P."/>
            <person name="Kyrpides N.C."/>
        </authorList>
    </citation>
    <scope>NUCLEOTIDE SEQUENCE [LARGE SCALE GENOMIC DNA]</scope>
    <source>
        <strain evidence="2">ATCC 23168 / DSM 4126 / NBRC 15989 / NCIMB 1408 / VKM B-1430 / H-43</strain>
    </source>
</reference>
<gene>
    <name evidence="1" type="ordered locus">Ftrac_1219</name>
</gene>
<dbReference type="eggNOG" id="COG0666">
    <property type="taxonomic scope" value="Bacteria"/>
</dbReference>
<dbReference type="HOGENOM" id="CLU_1011221_0_0_10"/>
<name>E4TKP6_MARTH</name>
<protein>
    <submittedName>
        <fullName evidence="1">Ankyrin</fullName>
    </submittedName>
</protein>
<accession>E4TKP6</accession>